<dbReference type="Gene3D" id="3.60.21.10">
    <property type="match status" value="1"/>
</dbReference>
<keyword evidence="2" id="KW-0677">Repeat</keyword>
<evidence type="ECO:0000313" key="7">
    <source>
        <dbReference type="Proteomes" id="UP000193920"/>
    </source>
</evidence>
<evidence type="ECO:0000259" key="5">
    <source>
        <dbReference type="PROSITE" id="PS51763"/>
    </source>
</evidence>
<dbReference type="PANTHER" id="PTHR22953:SF153">
    <property type="entry name" value="PURPLE ACID PHOSPHATASE"/>
    <property type="match status" value="1"/>
</dbReference>
<keyword evidence="1 4" id="KW-0732">Signal</keyword>
<name>A0A1Y2DZ12_9FUNG</name>
<accession>A0A1Y2DZ12</accession>
<dbReference type="InterPro" id="IPR004843">
    <property type="entry name" value="Calcineurin-like_PHP"/>
</dbReference>
<feature type="domain" description="CBM10" evidence="5">
    <location>
        <begin position="659"/>
        <end position="698"/>
    </location>
</feature>
<evidence type="ECO:0000256" key="2">
    <source>
        <dbReference type="ARBA" id="ARBA00022737"/>
    </source>
</evidence>
<gene>
    <name evidence="6" type="ORF">LY90DRAFT_505077</name>
</gene>
<dbReference type="Pfam" id="PF00149">
    <property type="entry name" value="Metallophos"/>
    <property type="match status" value="1"/>
</dbReference>
<dbReference type="PANTHER" id="PTHR22953">
    <property type="entry name" value="ACID PHOSPHATASE RELATED"/>
    <property type="match status" value="1"/>
</dbReference>
<dbReference type="InterPro" id="IPR009034">
    <property type="entry name" value="Dockerin_dom_fun_sf"/>
</dbReference>
<dbReference type="InterPro" id="IPR002883">
    <property type="entry name" value="CBM10/Dockerin_dom"/>
</dbReference>
<feature type="chain" id="PRO_5012802012" evidence="4">
    <location>
        <begin position="20"/>
        <end position="743"/>
    </location>
</feature>
<feature type="domain" description="CBM10" evidence="5">
    <location>
        <begin position="699"/>
        <end position="738"/>
    </location>
</feature>
<dbReference type="PROSITE" id="PS51763">
    <property type="entry name" value="CBM10"/>
    <property type="match status" value="5"/>
</dbReference>
<dbReference type="EMBL" id="MCOG01000054">
    <property type="protein sequence ID" value="ORY64532.1"/>
    <property type="molecule type" value="Genomic_DNA"/>
</dbReference>
<dbReference type="GO" id="GO:0003993">
    <property type="term" value="F:acid phosphatase activity"/>
    <property type="evidence" value="ECO:0007669"/>
    <property type="project" value="InterPro"/>
</dbReference>
<comment type="caution">
    <text evidence="6">The sequence shown here is derived from an EMBL/GenBank/DDBJ whole genome shotgun (WGS) entry which is preliminary data.</text>
</comment>
<proteinExistence type="predicted"/>
<dbReference type="Proteomes" id="UP000193920">
    <property type="component" value="Unassembled WGS sequence"/>
</dbReference>
<evidence type="ECO:0000256" key="4">
    <source>
        <dbReference type="SAM" id="SignalP"/>
    </source>
</evidence>
<feature type="domain" description="CBM10" evidence="5">
    <location>
        <begin position="500"/>
        <end position="537"/>
    </location>
</feature>
<dbReference type="Gene3D" id="3.90.1220.10">
    <property type="entry name" value="Cellulose docking domain, dockering"/>
    <property type="match status" value="6"/>
</dbReference>
<evidence type="ECO:0000256" key="1">
    <source>
        <dbReference type="ARBA" id="ARBA00022729"/>
    </source>
</evidence>
<dbReference type="SUPFAM" id="SSF64571">
    <property type="entry name" value="Cellulose docking domain, dockering"/>
    <property type="match status" value="3"/>
</dbReference>
<keyword evidence="7" id="KW-1185">Reference proteome</keyword>
<protein>
    <submittedName>
        <fullName evidence="6">Metallo-dependent phosphatase</fullName>
    </submittedName>
</protein>
<keyword evidence="3" id="KW-0378">Hydrolase</keyword>
<evidence type="ECO:0000256" key="3">
    <source>
        <dbReference type="ARBA" id="ARBA00022801"/>
    </source>
</evidence>
<dbReference type="SUPFAM" id="SSF56300">
    <property type="entry name" value="Metallo-dependent phosphatases"/>
    <property type="match status" value="1"/>
</dbReference>
<evidence type="ECO:0000313" key="6">
    <source>
        <dbReference type="EMBL" id="ORY64532.1"/>
    </source>
</evidence>
<organism evidence="6 7">
    <name type="scientific">Neocallimastix californiae</name>
    <dbReference type="NCBI Taxonomy" id="1754190"/>
    <lineage>
        <taxon>Eukaryota</taxon>
        <taxon>Fungi</taxon>
        <taxon>Fungi incertae sedis</taxon>
        <taxon>Chytridiomycota</taxon>
        <taxon>Chytridiomycota incertae sedis</taxon>
        <taxon>Neocallimastigomycetes</taxon>
        <taxon>Neocallimastigales</taxon>
        <taxon>Neocallimastigaceae</taxon>
        <taxon>Neocallimastix</taxon>
    </lineage>
</organism>
<feature type="domain" description="CBM10" evidence="5">
    <location>
        <begin position="23"/>
        <end position="63"/>
    </location>
</feature>
<dbReference type="AlphaFoldDB" id="A0A1Y2DZ12"/>
<dbReference type="Pfam" id="PF02013">
    <property type="entry name" value="CBM_10"/>
    <property type="match status" value="4"/>
</dbReference>
<dbReference type="InterPro" id="IPR029052">
    <property type="entry name" value="Metallo-depent_PP-like"/>
</dbReference>
<feature type="domain" description="CBM10" evidence="5">
    <location>
        <begin position="593"/>
        <end position="629"/>
    </location>
</feature>
<feature type="signal peptide" evidence="4">
    <location>
        <begin position="1"/>
        <end position="19"/>
    </location>
</feature>
<sequence length="743" mass="85727">MKGIILVLTILLVNIKVKAADSFCWSELLDDPFPCCTKDDGPIEGENMEGSWGIENGQKCGYRSRYANWNLRDKFDDTREEWEAFKLKWDNKYRDNFERIAITPGKKESLLNFGWESTTEFEPSIRLSTSRDMENAKIFDGENEFYRKKMIKLNNKWEDPVKFNTFDPDNFKFIFLGDPQIGGSIGRHQYHSSDYFDYAEAIRNDAFNWNITIFNSIKFTKTPSLILSAGDQADTMGDDITQEQQYSGLLLPELIKTIPFAPTLGNHEVFSESFRRHFNVPHPYIPKKYDDLDYVPAYNYYFKYNNVLVVVLESNHNSCHDCEIVMAKAVDKYPNTDWRIALFHHDIYGNGATHSQGDAKKLRPCLTGLFDIYKFDLVINGHDHVYTTTKFINYNNSNKKSYTLSEIKEGVTNKNPKGTFFITANCSSGSKFLDFTDKTLDYVFNSTQTFTSTFGVLDFKKESGKVKMIINIHEVETFKTIDGPFIFEKDAKEETEDDNKCWSNFLGYPCCKKTDDIIYNAVKGSWGYENNSWCGLDFTDAETCWAYPLGYACCRKTKIIQRIDKNGKKYGFESGGVCAFTDEDTDLEILTEDCKGLSEGYPCCSSLSMKTSGYDDQWGYEDNDWCRLTDEQELEYKENLKKCWAYARNYKCCSNPNTKCWAEELDDGYPCCKTTNVVIETDGNGEWGIENDQWCGIRKCWSLKLDEPYPCCVYATEIIYTNENGKWSMENGDCNDNNNNNIT</sequence>
<reference evidence="6 7" key="1">
    <citation type="submission" date="2016-08" db="EMBL/GenBank/DDBJ databases">
        <title>A Parts List for Fungal Cellulosomes Revealed by Comparative Genomics.</title>
        <authorList>
            <consortium name="DOE Joint Genome Institute"/>
            <person name="Haitjema C.H."/>
            <person name="Gilmore S.P."/>
            <person name="Henske J.K."/>
            <person name="Solomon K.V."/>
            <person name="De Groot R."/>
            <person name="Kuo A."/>
            <person name="Mondo S.J."/>
            <person name="Salamov A.A."/>
            <person name="Labutti K."/>
            <person name="Zhao Z."/>
            <person name="Chiniquy J."/>
            <person name="Barry K."/>
            <person name="Brewer H.M."/>
            <person name="Purvine S.O."/>
            <person name="Wright A.T."/>
            <person name="Boxma B."/>
            <person name="Van Alen T."/>
            <person name="Hackstein J.H."/>
            <person name="Baker S.E."/>
            <person name="Grigoriev I.V."/>
            <person name="O'Malley M.A."/>
        </authorList>
    </citation>
    <scope>NUCLEOTIDE SEQUENCE [LARGE SCALE GENOMIC DNA]</scope>
    <source>
        <strain evidence="6 7">G1</strain>
    </source>
</reference>
<dbReference type="InterPro" id="IPR039331">
    <property type="entry name" value="PAPs-like"/>
</dbReference>